<dbReference type="EMBL" id="GBRH01178487">
    <property type="protein sequence ID" value="JAE19409.1"/>
    <property type="molecule type" value="Transcribed_RNA"/>
</dbReference>
<proteinExistence type="predicted"/>
<protein>
    <submittedName>
        <fullName evidence="1">Uncharacterized protein</fullName>
    </submittedName>
</protein>
<evidence type="ECO:0000313" key="1">
    <source>
        <dbReference type="EMBL" id="JAE19409.1"/>
    </source>
</evidence>
<dbReference type="AlphaFoldDB" id="A0A0A9G7G3"/>
<sequence length="59" mass="6880">MTIRGFLVPHIQNYYKILDLAKPTIWMVKKKRDRNHMWMAFAKVCKQASLRASLTVGCA</sequence>
<organism evidence="1">
    <name type="scientific">Arundo donax</name>
    <name type="common">Giant reed</name>
    <name type="synonym">Donax arundinaceus</name>
    <dbReference type="NCBI Taxonomy" id="35708"/>
    <lineage>
        <taxon>Eukaryota</taxon>
        <taxon>Viridiplantae</taxon>
        <taxon>Streptophyta</taxon>
        <taxon>Embryophyta</taxon>
        <taxon>Tracheophyta</taxon>
        <taxon>Spermatophyta</taxon>
        <taxon>Magnoliopsida</taxon>
        <taxon>Liliopsida</taxon>
        <taxon>Poales</taxon>
        <taxon>Poaceae</taxon>
        <taxon>PACMAD clade</taxon>
        <taxon>Arundinoideae</taxon>
        <taxon>Arundineae</taxon>
        <taxon>Arundo</taxon>
    </lineage>
</organism>
<name>A0A0A9G7G3_ARUDO</name>
<accession>A0A0A9G7G3</accession>
<reference evidence="1" key="2">
    <citation type="journal article" date="2015" name="Data Brief">
        <title>Shoot transcriptome of the giant reed, Arundo donax.</title>
        <authorList>
            <person name="Barrero R.A."/>
            <person name="Guerrero F.D."/>
            <person name="Moolhuijzen P."/>
            <person name="Goolsby J.A."/>
            <person name="Tidwell J."/>
            <person name="Bellgard S.E."/>
            <person name="Bellgard M.I."/>
        </authorList>
    </citation>
    <scope>NUCLEOTIDE SEQUENCE</scope>
    <source>
        <tissue evidence="1">Shoot tissue taken approximately 20 cm above the soil surface</tissue>
    </source>
</reference>
<reference evidence="1" key="1">
    <citation type="submission" date="2014-09" db="EMBL/GenBank/DDBJ databases">
        <authorList>
            <person name="Magalhaes I.L.F."/>
            <person name="Oliveira U."/>
            <person name="Santos F.R."/>
            <person name="Vidigal T.H.D.A."/>
            <person name="Brescovit A.D."/>
            <person name="Santos A.J."/>
        </authorList>
    </citation>
    <scope>NUCLEOTIDE SEQUENCE</scope>
    <source>
        <tissue evidence="1">Shoot tissue taken approximately 20 cm above the soil surface</tissue>
    </source>
</reference>